<evidence type="ECO:0000256" key="4">
    <source>
        <dbReference type="ARBA" id="ARBA00022475"/>
    </source>
</evidence>
<protein>
    <recommendedName>
        <fullName evidence="10">Flagellar protein FliL</fullName>
    </recommendedName>
</protein>
<organism evidence="12 13">
    <name type="scientific">Candidatus Desantisbacteria bacterium CG2_30_40_21</name>
    <dbReference type="NCBI Taxonomy" id="1817895"/>
    <lineage>
        <taxon>Bacteria</taxon>
        <taxon>Candidatus Desantisiibacteriota</taxon>
    </lineage>
</organism>
<feature type="transmembrane region" description="Helical" evidence="10">
    <location>
        <begin position="31"/>
        <end position="52"/>
    </location>
</feature>
<evidence type="ECO:0000256" key="11">
    <source>
        <dbReference type="SAM" id="MobiDB-lite"/>
    </source>
</evidence>
<comment type="subcellular location">
    <subcellularLocation>
        <location evidence="2">Cell membrane</location>
        <topology evidence="2">Single-pass membrane protein</topology>
    </subcellularLocation>
</comment>
<dbReference type="GO" id="GO:0006935">
    <property type="term" value="P:chemotaxis"/>
    <property type="evidence" value="ECO:0007669"/>
    <property type="project" value="UniProtKB-KW"/>
</dbReference>
<comment type="similarity">
    <text evidence="3 10">Belongs to the FliL family.</text>
</comment>
<evidence type="ECO:0000256" key="3">
    <source>
        <dbReference type="ARBA" id="ARBA00008281"/>
    </source>
</evidence>
<evidence type="ECO:0000313" key="13">
    <source>
        <dbReference type="Proteomes" id="UP000183085"/>
    </source>
</evidence>
<dbReference type="AlphaFoldDB" id="A0A1J5ED26"/>
<proteinExistence type="inferred from homology"/>
<keyword evidence="4 10" id="KW-1003">Cell membrane</keyword>
<feature type="compositionally biased region" description="Basic and acidic residues" evidence="11">
    <location>
        <begin position="70"/>
        <end position="89"/>
    </location>
</feature>
<reference evidence="12 13" key="1">
    <citation type="journal article" date="2016" name="Environ. Microbiol.">
        <title>Genomic resolution of a cold subsurface aquifer community provides metabolic insights for novel microbes adapted to high CO concentrations.</title>
        <authorList>
            <person name="Probst A.J."/>
            <person name="Castelle C.J."/>
            <person name="Singh A."/>
            <person name="Brown C.T."/>
            <person name="Anantharaman K."/>
            <person name="Sharon I."/>
            <person name="Hug L.A."/>
            <person name="Burstein D."/>
            <person name="Emerson J.B."/>
            <person name="Thomas B.C."/>
            <person name="Banfield J.F."/>
        </authorList>
    </citation>
    <scope>NUCLEOTIDE SEQUENCE [LARGE SCALE GENOMIC DNA]</scope>
    <source>
        <strain evidence="12">CG2_30_40_21</strain>
    </source>
</reference>
<gene>
    <name evidence="12" type="ORF">AUJ95_04395</name>
</gene>
<comment type="function">
    <text evidence="1 10">Controls the rotational direction of flagella during chemotaxis.</text>
</comment>
<dbReference type="GO" id="GO:0071978">
    <property type="term" value="P:bacterial-type flagellum-dependent swarming motility"/>
    <property type="evidence" value="ECO:0007669"/>
    <property type="project" value="TreeGrafter"/>
</dbReference>
<sequence>MAKKVEEEKVEGEEQAEGEEKPKKEKKDMGGLIKVLGMVALVLVLIVVVIIVSSNVAKKSIAPPDEEFEPEKVEAEEGTKHEAEKPHHDNYIGDFTAKLADIEEPHYVKITDLTLKYDPIKYKLLAAELGERDSEIKDAINTILISKTSEVNSVKGKEELKEEIKEKINAMLIEGQIPEVLFQIIVQ</sequence>
<dbReference type="Pfam" id="PF03748">
    <property type="entry name" value="FliL"/>
    <property type="match status" value="1"/>
</dbReference>
<evidence type="ECO:0000256" key="2">
    <source>
        <dbReference type="ARBA" id="ARBA00004162"/>
    </source>
</evidence>
<dbReference type="PANTHER" id="PTHR35091">
    <property type="entry name" value="FLAGELLAR PROTEIN FLIL"/>
    <property type="match status" value="1"/>
</dbReference>
<evidence type="ECO:0000313" key="12">
    <source>
        <dbReference type="EMBL" id="OIP40584.1"/>
    </source>
</evidence>
<dbReference type="GO" id="GO:0005886">
    <property type="term" value="C:plasma membrane"/>
    <property type="evidence" value="ECO:0007669"/>
    <property type="project" value="UniProtKB-SubCell"/>
</dbReference>
<dbReference type="InterPro" id="IPR005503">
    <property type="entry name" value="FliL"/>
</dbReference>
<dbReference type="EMBL" id="MNYI01000115">
    <property type="protein sequence ID" value="OIP40584.1"/>
    <property type="molecule type" value="Genomic_DNA"/>
</dbReference>
<accession>A0A1J5ED26</accession>
<feature type="region of interest" description="Disordered" evidence="11">
    <location>
        <begin position="63"/>
        <end position="89"/>
    </location>
</feature>
<keyword evidence="9 10" id="KW-0472">Membrane</keyword>
<evidence type="ECO:0000256" key="6">
    <source>
        <dbReference type="ARBA" id="ARBA00022692"/>
    </source>
</evidence>
<evidence type="ECO:0000256" key="10">
    <source>
        <dbReference type="RuleBase" id="RU364125"/>
    </source>
</evidence>
<keyword evidence="6 10" id="KW-0812">Transmembrane</keyword>
<dbReference type="PANTHER" id="PTHR35091:SF2">
    <property type="entry name" value="FLAGELLAR PROTEIN FLIL"/>
    <property type="match status" value="1"/>
</dbReference>
<evidence type="ECO:0000256" key="5">
    <source>
        <dbReference type="ARBA" id="ARBA00022500"/>
    </source>
</evidence>
<keyword evidence="7 10" id="KW-0283">Flagellar rotation</keyword>
<feature type="region of interest" description="Disordered" evidence="11">
    <location>
        <begin position="1"/>
        <end position="26"/>
    </location>
</feature>
<dbReference type="GO" id="GO:0009425">
    <property type="term" value="C:bacterial-type flagellum basal body"/>
    <property type="evidence" value="ECO:0007669"/>
    <property type="project" value="InterPro"/>
</dbReference>
<comment type="caution">
    <text evidence="12">The sequence shown here is derived from an EMBL/GenBank/DDBJ whole genome shotgun (WGS) entry which is preliminary data.</text>
</comment>
<evidence type="ECO:0000256" key="8">
    <source>
        <dbReference type="ARBA" id="ARBA00022989"/>
    </source>
</evidence>
<evidence type="ECO:0000256" key="1">
    <source>
        <dbReference type="ARBA" id="ARBA00002254"/>
    </source>
</evidence>
<dbReference type="Proteomes" id="UP000183085">
    <property type="component" value="Unassembled WGS sequence"/>
</dbReference>
<name>A0A1J5ED26_9BACT</name>
<keyword evidence="8 10" id="KW-1133">Transmembrane helix</keyword>
<feature type="compositionally biased region" description="Acidic residues" evidence="11">
    <location>
        <begin position="8"/>
        <end position="17"/>
    </location>
</feature>
<keyword evidence="5 10" id="KW-0145">Chemotaxis</keyword>
<evidence type="ECO:0000256" key="7">
    <source>
        <dbReference type="ARBA" id="ARBA00022779"/>
    </source>
</evidence>
<evidence type="ECO:0000256" key="9">
    <source>
        <dbReference type="ARBA" id="ARBA00023136"/>
    </source>
</evidence>
<dbReference type="STRING" id="1817895.AUJ95_04395"/>